<keyword evidence="2" id="KW-0328">Glycosyltransferase</keyword>
<dbReference type="EMBL" id="MT631481">
    <property type="protein sequence ID" value="QNO51869.1"/>
    <property type="molecule type" value="Genomic_DNA"/>
</dbReference>
<organism evidence="2">
    <name type="scientific">Candidatus Methanophagaceae archaeon ANME-1 ERB6</name>
    <dbReference type="NCBI Taxonomy" id="2759912"/>
    <lineage>
        <taxon>Archaea</taxon>
        <taxon>Methanobacteriati</taxon>
        <taxon>Methanobacteriota</taxon>
        <taxon>Stenosarchaea group</taxon>
        <taxon>Methanomicrobia</taxon>
        <taxon>Candidatus Methanophagales</taxon>
        <taxon>Candidatus Methanophagaceae</taxon>
    </lineage>
</organism>
<dbReference type="GO" id="GO:0006487">
    <property type="term" value="P:protein N-linked glycosylation"/>
    <property type="evidence" value="ECO:0007669"/>
    <property type="project" value="TreeGrafter"/>
</dbReference>
<dbReference type="Gene3D" id="3.90.550.10">
    <property type="entry name" value="Spore Coat Polysaccharide Biosynthesis Protein SpsA, Chain A"/>
    <property type="match status" value="1"/>
</dbReference>
<dbReference type="GO" id="GO:0004166">
    <property type="term" value="F:dolichyl-phosphate alpha-N-acetylglucosaminyltransferase activity"/>
    <property type="evidence" value="ECO:0007669"/>
    <property type="project" value="UniProtKB-EC"/>
</dbReference>
<reference evidence="2" key="1">
    <citation type="submission" date="2020-06" db="EMBL/GenBank/DDBJ databases">
        <title>Unique genomic features of the anaerobic methanotrophic archaea.</title>
        <authorList>
            <person name="Chadwick G.L."/>
            <person name="Skennerton C.T."/>
            <person name="Laso-Perez R."/>
            <person name="Leu A.O."/>
            <person name="Speth D.R."/>
            <person name="Yu H."/>
            <person name="Morgan-Lang C."/>
            <person name="Hatzenpichler R."/>
            <person name="Goudeau D."/>
            <person name="Malmstrom R."/>
            <person name="Brazelton W.J."/>
            <person name="Woyke T."/>
            <person name="Hallam S.J."/>
            <person name="Tyson G.W."/>
            <person name="Wegener G."/>
            <person name="Boetius A."/>
            <person name="Orphan V."/>
        </authorList>
    </citation>
    <scope>NUCLEOTIDE SEQUENCE</scope>
</reference>
<proteinExistence type="predicted"/>
<dbReference type="CDD" id="cd04179">
    <property type="entry name" value="DPM_DPG-synthase_like"/>
    <property type="match status" value="1"/>
</dbReference>
<sequence length="240" mass="26514">MKAIAGIPAYNTYNKQYPVCGVIHAAEEYVNEVIVVDDGSTDNTSKLAKRAGAVVIRHETNKGKTAAVQTIIKEAMKRDADVLVLLDSDGQHDPDEIPVLINPISEDGYDLATGSRKLKESKRKGKRPFIRPLGQFVLKIGLGMITGERHSDPECGFRALSRRAMEVMEFKGKVFSVEAERIFLAEKHGLKTIEVPITEIYVVGGSTLNPGRHGFGNLRTIVSQKSCCRGKKVNPRIFYM</sequence>
<dbReference type="EC" id="2.4.1.153" evidence="2"/>
<dbReference type="AlphaFoldDB" id="A0A7G9YV35"/>
<gene>
    <name evidence="2" type="primary">aglK</name>
    <name evidence="2" type="ORF">DNKLAFBN_00009</name>
</gene>
<feature type="domain" description="Glycosyltransferase 2-like" evidence="1">
    <location>
        <begin position="8"/>
        <end position="165"/>
    </location>
</feature>
<dbReference type="InterPro" id="IPR029044">
    <property type="entry name" value="Nucleotide-diphossugar_trans"/>
</dbReference>
<evidence type="ECO:0000313" key="2">
    <source>
        <dbReference type="EMBL" id="QNO51869.1"/>
    </source>
</evidence>
<dbReference type="PANTHER" id="PTHR10859">
    <property type="entry name" value="GLYCOSYL TRANSFERASE"/>
    <property type="match status" value="1"/>
</dbReference>
<dbReference type="InterPro" id="IPR001173">
    <property type="entry name" value="Glyco_trans_2-like"/>
</dbReference>
<protein>
    <submittedName>
        <fullName evidence="2">UDP-N-acetylglucosamine--dolichyl-phosphate N-acetylglucosaminyltransferase</fullName>
        <ecNumber evidence="2">2.4.1.153</ecNumber>
    </submittedName>
</protein>
<dbReference type="Pfam" id="PF00535">
    <property type="entry name" value="Glycos_transf_2"/>
    <property type="match status" value="1"/>
</dbReference>
<name>A0A7G9YV35_9EURY</name>
<dbReference type="PANTHER" id="PTHR10859:SF91">
    <property type="entry name" value="DOLICHYL-PHOSPHATE BETA-GLUCOSYLTRANSFERASE"/>
    <property type="match status" value="1"/>
</dbReference>
<accession>A0A7G9YV35</accession>
<keyword evidence="2" id="KW-0808">Transferase</keyword>
<evidence type="ECO:0000259" key="1">
    <source>
        <dbReference type="Pfam" id="PF00535"/>
    </source>
</evidence>
<dbReference type="SUPFAM" id="SSF53448">
    <property type="entry name" value="Nucleotide-diphospho-sugar transferases"/>
    <property type="match status" value="1"/>
</dbReference>